<evidence type="ECO:0000259" key="6">
    <source>
        <dbReference type="Pfam" id="PF00884"/>
    </source>
</evidence>
<name>A0ABU8SCA3_9SPHN</name>
<reference evidence="7 8" key="1">
    <citation type="submission" date="2024-03" db="EMBL/GenBank/DDBJ databases">
        <authorList>
            <person name="Jo J.-H."/>
        </authorList>
    </citation>
    <scope>NUCLEOTIDE SEQUENCE [LARGE SCALE GENOMIC DNA]</scope>
    <source>
        <strain evidence="7 8">AS3R-12</strain>
    </source>
</reference>
<keyword evidence="4" id="KW-0106">Calcium</keyword>
<dbReference type="PROSITE" id="PS00523">
    <property type="entry name" value="SULFATASE_1"/>
    <property type="match status" value="1"/>
</dbReference>
<feature type="domain" description="Sulfatase N-terminal" evidence="6">
    <location>
        <begin position="34"/>
        <end position="126"/>
    </location>
</feature>
<evidence type="ECO:0000256" key="3">
    <source>
        <dbReference type="ARBA" id="ARBA00022801"/>
    </source>
</evidence>
<keyword evidence="5" id="KW-0732">Signal</keyword>
<accession>A0ABU8SCA3</accession>
<dbReference type="InterPro" id="IPR000917">
    <property type="entry name" value="Sulfatase_N"/>
</dbReference>
<comment type="similarity">
    <text evidence="1">Belongs to the sulfatase family.</text>
</comment>
<dbReference type="SUPFAM" id="SSF48371">
    <property type="entry name" value="ARM repeat"/>
    <property type="match status" value="1"/>
</dbReference>
<dbReference type="InterPro" id="IPR011989">
    <property type="entry name" value="ARM-like"/>
</dbReference>
<evidence type="ECO:0000256" key="5">
    <source>
        <dbReference type="SAM" id="SignalP"/>
    </source>
</evidence>
<comment type="caution">
    <text evidence="7">The sequence shown here is derived from an EMBL/GenBank/DDBJ whole genome shotgun (WGS) entry which is preliminary data.</text>
</comment>
<dbReference type="InterPro" id="IPR024607">
    <property type="entry name" value="Sulfatase_CS"/>
</dbReference>
<dbReference type="InterPro" id="IPR006311">
    <property type="entry name" value="TAT_signal"/>
</dbReference>
<dbReference type="RefSeq" id="WP_339968997.1">
    <property type="nucleotide sequence ID" value="NZ_JBBHJY010000009.1"/>
</dbReference>
<dbReference type="SUPFAM" id="SSF53649">
    <property type="entry name" value="Alkaline phosphatase-like"/>
    <property type="match status" value="1"/>
</dbReference>
<dbReference type="PROSITE" id="PS51318">
    <property type="entry name" value="TAT"/>
    <property type="match status" value="1"/>
</dbReference>
<gene>
    <name evidence="7" type="ORF">WG900_16915</name>
</gene>
<feature type="domain" description="Sulfatase N-terminal" evidence="6">
    <location>
        <begin position="130"/>
        <end position="303"/>
    </location>
</feature>
<evidence type="ECO:0000313" key="8">
    <source>
        <dbReference type="Proteomes" id="UP001379235"/>
    </source>
</evidence>
<feature type="signal peptide" evidence="5">
    <location>
        <begin position="1"/>
        <end position="26"/>
    </location>
</feature>
<evidence type="ECO:0000313" key="7">
    <source>
        <dbReference type="EMBL" id="MEJ6011597.1"/>
    </source>
</evidence>
<dbReference type="PANTHER" id="PTHR42693:SF53">
    <property type="entry name" value="ENDO-4-O-SULFATASE"/>
    <property type="match status" value="1"/>
</dbReference>
<evidence type="ECO:0000256" key="1">
    <source>
        <dbReference type="ARBA" id="ARBA00008779"/>
    </source>
</evidence>
<keyword evidence="8" id="KW-1185">Reference proteome</keyword>
<dbReference type="Gene3D" id="1.25.10.10">
    <property type="entry name" value="Leucine-rich Repeat Variant"/>
    <property type="match status" value="1"/>
</dbReference>
<sequence>MPISRRTALGAAVTGALAGGATGLRAATGPVSHPNILWLVSEDNGPFIGAYGDRHARTPNIDALARRGVLYRNVYCPAPVCAPTRFGILTGLYPETCSPAQHMRASAKLPPHLRTYPEYLRGAGYYCANNAKTDYNCDVDPARIWDDSSGKAHWRGRREDQPFMAVFNYMTTHESSLFRPAPGRENFQDLRIPAYLPATPAVRSDYASYYALMSAMDAQIGTRLKELEDDGLAEDTIVIYYSDNGGVLPRSKRYCYDEGLRVALVVYVPPKWRHLCPVPMRNEVRSPVNLVDLAPTLLSLAGIPAPKTMQGRAFLGRHAKGPAKYAFGMRNRMDERYDFVRTITDGRYRYIRNYMPHRIWGMRGDFEWNLKSYQSWEAEWLAGRLDADQRRFFGPKPFEEFYDLSADPDQLTNLVASPRHGPRLAVMRRALDRHMIEIVDNGFIPEGSPAEGYASSRSSEVYPLKSVMALAQAAARSDPRKLGLLTAALRHANGVMRYWAATGLLILKDRAAPAVQPLLEVARNDPWPSVRGVAAETLCHIGRGDEGVAILAERVTAPGPVPPRLMAINALDSIGDLAEAAMLALVAASSDPNEYIVRGAKPLVARLNGSYRPDTVFTSGRPQGV</sequence>
<keyword evidence="2" id="KW-0479">Metal-binding</keyword>
<protein>
    <submittedName>
        <fullName evidence="7">Sulfatase-like hydrolase/transferase</fullName>
    </submittedName>
</protein>
<dbReference type="PANTHER" id="PTHR42693">
    <property type="entry name" value="ARYLSULFATASE FAMILY MEMBER"/>
    <property type="match status" value="1"/>
</dbReference>
<organism evidence="7 8">
    <name type="scientific">Novosphingobium aquae</name>
    <dbReference type="NCBI Taxonomy" id="3133435"/>
    <lineage>
        <taxon>Bacteria</taxon>
        <taxon>Pseudomonadati</taxon>
        <taxon>Pseudomonadota</taxon>
        <taxon>Alphaproteobacteria</taxon>
        <taxon>Sphingomonadales</taxon>
        <taxon>Sphingomonadaceae</taxon>
        <taxon>Novosphingobium</taxon>
    </lineage>
</organism>
<dbReference type="EMBL" id="JBBHJY010000009">
    <property type="protein sequence ID" value="MEJ6011597.1"/>
    <property type="molecule type" value="Genomic_DNA"/>
</dbReference>
<dbReference type="InterPro" id="IPR050738">
    <property type="entry name" value="Sulfatase"/>
</dbReference>
<dbReference type="Pfam" id="PF00884">
    <property type="entry name" value="Sulfatase"/>
    <property type="match status" value="2"/>
</dbReference>
<dbReference type="InterPro" id="IPR016024">
    <property type="entry name" value="ARM-type_fold"/>
</dbReference>
<dbReference type="Proteomes" id="UP001379235">
    <property type="component" value="Unassembled WGS sequence"/>
</dbReference>
<keyword evidence="3" id="KW-0378">Hydrolase</keyword>
<dbReference type="Gene3D" id="3.40.720.10">
    <property type="entry name" value="Alkaline Phosphatase, subunit A"/>
    <property type="match status" value="1"/>
</dbReference>
<evidence type="ECO:0000256" key="2">
    <source>
        <dbReference type="ARBA" id="ARBA00022723"/>
    </source>
</evidence>
<dbReference type="InterPro" id="IPR017850">
    <property type="entry name" value="Alkaline_phosphatase_core_sf"/>
</dbReference>
<dbReference type="CDD" id="cd16027">
    <property type="entry name" value="SGSH"/>
    <property type="match status" value="1"/>
</dbReference>
<proteinExistence type="inferred from homology"/>
<feature type="chain" id="PRO_5046120218" evidence="5">
    <location>
        <begin position="27"/>
        <end position="625"/>
    </location>
</feature>
<evidence type="ECO:0000256" key="4">
    <source>
        <dbReference type="ARBA" id="ARBA00022837"/>
    </source>
</evidence>